<keyword evidence="5" id="KW-0862">Zinc</keyword>
<keyword evidence="11" id="KW-1185">Reference proteome</keyword>
<dbReference type="Gene3D" id="3.40.50.880">
    <property type="match status" value="1"/>
</dbReference>
<dbReference type="InterPro" id="IPR029062">
    <property type="entry name" value="Class_I_gatase-like"/>
</dbReference>
<dbReference type="PROSITE" id="PS52035">
    <property type="entry name" value="PEPTIDASE_M14"/>
    <property type="match status" value="1"/>
</dbReference>
<name>A0A841GVP7_9BACT</name>
<dbReference type="EMBL" id="JACHIA010000002">
    <property type="protein sequence ID" value="MBB6069574.1"/>
    <property type="molecule type" value="Genomic_DNA"/>
</dbReference>
<comment type="caution">
    <text evidence="10">The sequence shown here is derived from an EMBL/GenBank/DDBJ whole genome shotgun (WGS) entry which is preliminary data.</text>
</comment>
<dbReference type="GO" id="GO:0008270">
    <property type="term" value="F:zinc ion binding"/>
    <property type="evidence" value="ECO:0007669"/>
    <property type="project" value="InterPro"/>
</dbReference>
<dbReference type="PANTHER" id="PTHR11705">
    <property type="entry name" value="PROTEASE FAMILY M14 CARBOXYPEPTIDASE A,B"/>
    <property type="match status" value="1"/>
</dbReference>
<comment type="cofactor">
    <cofactor evidence="1">
        <name>Zn(2+)</name>
        <dbReference type="ChEBI" id="CHEBI:29105"/>
    </cofactor>
</comment>
<dbReference type="Proteomes" id="UP000582837">
    <property type="component" value="Unassembled WGS sequence"/>
</dbReference>
<organism evidence="10 11">
    <name type="scientific">Longimicrobium terrae</name>
    <dbReference type="NCBI Taxonomy" id="1639882"/>
    <lineage>
        <taxon>Bacteria</taxon>
        <taxon>Pseudomonadati</taxon>
        <taxon>Gemmatimonadota</taxon>
        <taxon>Longimicrobiia</taxon>
        <taxon>Longimicrobiales</taxon>
        <taxon>Longimicrobiaceae</taxon>
        <taxon>Longimicrobium</taxon>
    </lineage>
</organism>
<dbReference type="GO" id="GO:0006508">
    <property type="term" value="P:proteolysis"/>
    <property type="evidence" value="ECO:0007669"/>
    <property type="project" value="UniProtKB-KW"/>
</dbReference>
<feature type="domain" description="Peptidase M14" evidence="9">
    <location>
        <begin position="45"/>
        <end position="388"/>
    </location>
</feature>
<proteinExistence type="inferred from homology"/>
<reference evidence="10 11" key="1">
    <citation type="submission" date="2020-08" db="EMBL/GenBank/DDBJ databases">
        <title>Genomic Encyclopedia of Type Strains, Phase IV (KMG-IV): sequencing the most valuable type-strain genomes for metagenomic binning, comparative biology and taxonomic classification.</title>
        <authorList>
            <person name="Goeker M."/>
        </authorList>
    </citation>
    <scope>NUCLEOTIDE SEQUENCE [LARGE SCALE GENOMIC DNA]</scope>
    <source>
        <strain evidence="10 11">DSM 29007</strain>
    </source>
</reference>
<keyword evidence="3" id="KW-0645">Protease</keyword>
<keyword evidence="4" id="KW-0378">Hydrolase</keyword>
<accession>A0A841GVP7</accession>
<evidence type="ECO:0000313" key="11">
    <source>
        <dbReference type="Proteomes" id="UP000582837"/>
    </source>
</evidence>
<evidence type="ECO:0000313" key="10">
    <source>
        <dbReference type="EMBL" id="MBB6069574.1"/>
    </source>
</evidence>
<evidence type="ECO:0000256" key="2">
    <source>
        <dbReference type="ARBA" id="ARBA00005988"/>
    </source>
</evidence>
<feature type="chain" id="PRO_5032498059" description="Peptidase M14 domain-containing protein" evidence="8">
    <location>
        <begin position="28"/>
        <end position="844"/>
    </location>
</feature>
<keyword evidence="6" id="KW-0482">Metalloprotease</keyword>
<evidence type="ECO:0000256" key="5">
    <source>
        <dbReference type="ARBA" id="ARBA00022833"/>
    </source>
</evidence>
<dbReference type="CDD" id="cd06238">
    <property type="entry name" value="M14-like"/>
    <property type="match status" value="1"/>
</dbReference>
<dbReference type="Pfam" id="PF00246">
    <property type="entry name" value="Peptidase_M14"/>
    <property type="match status" value="1"/>
</dbReference>
<protein>
    <recommendedName>
        <fullName evidence="9">Peptidase M14 domain-containing protein</fullName>
    </recommendedName>
</protein>
<dbReference type="AlphaFoldDB" id="A0A841GVP7"/>
<evidence type="ECO:0000256" key="7">
    <source>
        <dbReference type="PROSITE-ProRule" id="PRU01379"/>
    </source>
</evidence>
<dbReference type="SMART" id="SM00631">
    <property type="entry name" value="Zn_pept"/>
    <property type="match status" value="1"/>
</dbReference>
<comment type="similarity">
    <text evidence="2 7">Belongs to the peptidase M14 family.</text>
</comment>
<evidence type="ECO:0000256" key="6">
    <source>
        <dbReference type="ARBA" id="ARBA00023049"/>
    </source>
</evidence>
<dbReference type="GO" id="GO:0004181">
    <property type="term" value="F:metallocarboxypeptidase activity"/>
    <property type="evidence" value="ECO:0007669"/>
    <property type="project" value="InterPro"/>
</dbReference>
<dbReference type="InterPro" id="IPR000834">
    <property type="entry name" value="Peptidase_M14"/>
</dbReference>
<gene>
    <name evidence="10" type="ORF">HNQ61_001189</name>
</gene>
<evidence type="ECO:0000256" key="8">
    <source>
        <dbReference type="SAM" id="SignalP"/>
    </source>
</evidence>
<sequence length="844" mass="91070">MPRLSSRARLLPAAVVAALAAAHPLGAQGTPPSPEQVLGYPLGEHFTPYAGVQRYSQALAEASPLVDYRPYGRTPEGRELFQLVIASPRNLQNLPAILAANAELTRPETSAERARQVAASNPAVVYFSYGVHGNESSSSEAALWTAWDLARDAAEVRGVLDSLIVIIDPVTNPDGRDRYVNWFQSVVGAAPNVNPQAREHREPWPGGRFNHYLFDLNRDWSWATQPETKARLATWWQWNPQVHVDFHEMFYNSSYFFFPAAAPINPIYPEHILAWGRRFGQGNARAFDAQGWAYYSGEAFDLFYPGYGDSWPSLTGAVGMTYEQAGHGAAGLAIQQESGDTLTLHDRAMHHRTSGQATLRTAAFGKTALLTDFAQGQRSAGQGEADFLLVPGDDPTRVEALVAHLRRQGIEVERASSGFGARATAYPSFPSRGQFPAGTYRVRARQPRGRLAVTLLQPETELKAEYSYDVSAWSLPYAYGVAAYRAGAGTGSGWTPVPAPAEGVSTVRAQPGGYGWLVAPGGAAGGPVIRFLAAGGRASVVTRESTFGGRRWPAGTWFIPARANDTVQARLTQAGLGGLAVPVASGMAESGIDLGSENVARAKLPRVAVIGGEGVAATSFGGHWFYLEQELGLPFDAVQAQELSSLDLSSYDVLVLPEASPRALRGAEDALKAWIRRGGRLVAVGEGAAVAAGLAEIKTREAGTPDSARGGPSRYLAGREERQRQEWRQEVPGTILPLRLDPAHPLAFGAGLDGRPDETFALHTGSLVFEPAEDVETVAYFPERLTRISGVISPENLRRLQQGSWVVSKRMGNGSVVLFADDPLFRLFWRATNPIYVNAILLGP</sequence>
<comment type="caution">
    <text evidence="7">Lacks conserved residue(s) required for the propagation of feature annotation.</text>
</comment>
<dbReference type="SUPFAM" id="SSF52317">
    <property type="entry name" value="Class I glutamine amidotransferase-like"/>
    <property type="match status" value="1"/>
</dbReference>
<dbReference type="SUPFAM" id="SSF53187">
    <property type="entry name" value="Zn-dependent exopeptidases"/>
    <property type="match status" value="1"/>
</dbReference>
<evidence type="ECO:0000256" key="3">
    <source>
        <dbReference type="ARBA" id="ARBA00022670"/>
    </source>
</evidence>
<evidence type="ECO:0000259" key="9">
    <source>
        <dbReference type="PROSITE" id="PS52035"/>
    </source>
</evidence>
<dbReference type="Gene3D" id="3.40.630.10">
    <property type="entry name" value="Zn peptidases"/>
    <property type="match status" value="1"/>
</dbReference>
<feature type="signal peptide" evidence="8">
    <location>
        <begin position="1"/>
        <end position="27"/>
    </location>
</feature>
<keyword evidence="8" id="KW-0732">Signal</keyword>
<dbReference type="PANTHER" id="PTHR11705:SF143">
    <property type="entry name" value="SLL0236 PROTEIN"/>
    <property type="match status" value="1"/>
</dbReference>
<evidence type="ECO:0000256" key="1">
    <source>
        <dbReference type="ARBA" id="ARBA00001947"/>
    </source>
</evidence>
<dbReference type="RefSeq" id="WP_170037316.1">
    <property type="nucleotide sequence ID" value="NZ_JABDTL010000002.1"/>
</dbReference>
<dbReference type="CDD" id="cd03143">
    <property type="entry name" value="A4_beta-galactosidase_middle_domain"/>
    <property type="match status" value="1"/>
</dbReference>
<evidence type="ECO:0000256" key="4">
    <source>
        <dbReference type="ARBA" id="ARBA00022801"/>
    </source>
</evidence>
<dbReference type="GO" id="GO:0005615">
    <property type="term" value="C:extracellular space"/>
    <property type="evidence" value="ECO:0007669"/>
    <property type="project" value="TreeGrafter"/>
</dbReference>